<proteinExistence type="predicted"/>
<keyword evidence="3" id="KW-1185">Reference proteome</keyword>
<sequence>MSYMIRGLEPDQQYEAKVTARNRYGWSEVSERFTFSTSSNDLTDLGSFLNQGLSDSEMRGLSVTYYSNASKLHPTMCIYLTALIGFKMLLKFL</sequence>
<dbReference type="AlphaFoldDB" id="A0A9J6BNR8"/>
<feature type="domain" description="Fibronectin type-III" evidence="1">
    <location>
        <begin position="1"/>
        <end position="40"/>
    </location>
</feature>
<dbReference type="Proteomes" id="UP001107558">
    <property type="component" value="Chromosome 3"/>
</dbReference>
<comment type="caution">
    <text evidence="2">The sequence shown here is derived from an EMBL/GenBank/DDBJ whole genome shotgun (WGS) entry which is preliminary data.</text>
</comment>
<dbReference type="SUPFAM" id="SSF49265">
    <property type="entry name" value="Fibronectin type III"/>
    <property type="match status" value="1"/>
</dbReference>
<dbReference type="InterPro" id="IPR036116">
    <property type="entry name" value="FN3_sf"/>
</dbReference>
<evidence type="ECO:0000313" key="3">
    <source>
        <dbReference type="Proteomes" id="UP001107558"/>
    </source>
</evidence>
<organism evidence="2 3">
    <name type="scientific">Polypedilum vanderplanki</name>
    <name type="common">Sleeping chironomid midge</name>
    <dbReference type="NCBI Taxonomy" id="319348"/>
    <lineage>
        <taxon>Eukaryota</taxon>
        <taxon>Metazoa</taxon>
        <taxon>Ecdysozoa</taxon>
        <taxon>Arthropoda</taxon>
        <taxon>Hexapoda</taxon>
        <taxon>Insecta</taxon>
        <taxon>Pterygota</taxon>
        <taxon>Neoptera</taxon>
        <taxon>Endopterygota</taxon>
        <taxon>Diptera</taxon>
        <taxon>Nematocera</taxon>
        <taxon>Chironomoidea</taxon>
        <taxon>Chironomidae</taxon>
        <taxon>Chironominae</taxon>
        <taxon>Polypedilum</taxon>
        <taxon>Polypedilum</taxon>
    </lineage>
</organism>
<evidence type="ECO:0000313" key="2">
    <source>
        <dbReference type="EMBL" id="KAG5671059.1"/>
    </source>
</evidence>
<dbReference type="InterPro" id="IPR013783">
    <property type="entry name" value="Ig-like_fold"/>
</dbReference>
<dbReference type="OrthoDB" id="6159398at2759"/>
<dbReference type="PROSITE" id="PS50853">
    <property type="entry name" value="FN3"/>
    <property type="match status" value="1"/>
</dbReference>
<dbReference type="CDD" id="cd00063">
    <property type="entry name" value="FN3"/>
    <property type="match status" value="1"/>
</dbReference>
<dbReference type="Gene3D" id="2.60.40.10">
    <property type="entry name" value="Immunoglobulins"/>
    <property type="match status" value="1"/>
</dbReference>
<dbReference type="InterPro" id="IPR003961">
    <property type="entry name" value="FN3_dom"/>
</dbReference>
<gene>
    <name evidence="2" type="ORF">PVAND_001276</name>
</gene>
<reference evidence="2" key="1">
    <citation type="submission" date="2021-03" db="EMBL/GenBank/DDBJ databases">
        <title>Chromosome level genome of the anhydrobiotic midge Polypedilum vanderplanki.</title>
        <authorList>
            <person name="Yoshida Y."/>
            <person name="Kikawada T."/>
            <person name="Gusev O."/>
        </authorList>
    </citation>
    <scope>NUCLEOTIDE SEQUENCE</scope>
    <source>
        <strain evidence="2">NIAS01</strain>
        <tissue evidence="2">Whole body or cell culture</tissue>
    </source>
</reference>
<name>A0A9J6BNR8_POLVA</name>
<protein>
    <recommendedName>
        <fullName evidence="1">Fibronectin type-III domain-containing protein</fullName>
    </recommendedName>
</protein>
<evidence type="ECO:0000259" key="1">
    <source>
        <dbReference type="PROSITE" id="PS50853"/>
    </source>
</evidence>
<accession>A0A9J6BNR8</accession>
<dbReference type="EMBL" id="JADBJN010000003">
    <property type="protein sequence ID" value="KAG5671059.1"/>
    <property type="molecule type" value="Genomic_DNA"/>
</dbReference>